<dbReference type="InterPro" id="IPR052585">
    <property type="entry name" value="Lipid_raft_assoc_Zn_ADH"/>
</dbReference>
<dbReference type="SMART" id="SM00829">
    <property type="entry name" value="PKS_ER"/>
    <property type="match status" value="1"/>
</dbReference>
<dbReference type="InterPro" id="IPR011032">
    <property type="entry name" value="GroES-like_sf"/>
</dbReference>
<dbReference type="Gene3D" id="3.90.180.10">
    <property type="entry name" value="Medium-chain alcohol dehydrogenases, catalytic domain"/>
    <property type="match status" value="1"/>
</dbReference>
<dbReference type="InterPro" id="IPR013154">
    <property type="entry name" value="ADH-like_N"/>
</dbReference>
<evidence type="ECO:0000313" key="3">
    <source>
        <dbReference type="Proteomes" id="UP001259347"/>
    </source>
</evidence>
<sequence length="320" mass="32783">MGLQAQRWVATAWGEPSTWEFVDTDVPEPGPGEATIRVRAAGVNPADAKHVAVPRADRTLPVPIGYEVSGELVAIGPGTRIGSGPASIGDEVLAFRVQGGYATALTVPAEKVFRKPATLAHAEAANLLLAGSTAAEMLEVTGVAAGETILLHGASGAVGASVLQQAALRGARVIGTASERGADRARRFGGLPVRYGPGLAARVRDLLAEAAGPDVRIAAALDAVGTDEAVETSLELVPDRGRIVTIANAARAAEDGFLALAGTRPGSAAFRDAVRPRLIELAERGELVVPVSQTLPLEDAQEAHRVLAQGRAGGKLALVP</sequence>
<dbReference type="EMBL" id="JAVDUM010000013">
    <property type="protein sequence ID" value="MDR6868304.1"/>
    <property type="molecule type" value="Genomic_DNA"/>
</dbReference>
<accession>A0ABU1SFD2</accession>
<evidence type="ECO:0000259" key="1">
    <source>
        <dbReference type="SMART" id="SM00829"/>
    </source>
</evidence>
<dbReference type="Proteomes" id="UP001259347">
    <property type="component" value="Unassembled WGS sequence"/>
</dbReference>
<dbReference type="InterPro" id="IPR020843">
    <property type="entry name" value="ER"/>
</dbReference>
<proteinExistence type="predicted"/>
<dbReference type="PANTHER" id="PTHR43482">
    <property type="entry name" value="PROTEIN AST1-RELATED"/>
    <property type="match status" value="1"/>
</dbReference>
<dbReference type="Gene3D" id="3.40.50.720">
    <property type="entry name" value="NAD(P)-binding Rossmann-like Domain"/>
    <property type="match status" value="1"/>
</dbReference>
<feature type="domain" description="Enoyl reductase (ER)" evidence="1">
    <location>
        <begin position="14"/>
        <end position="318"/>
    </location>
</feature>
<dbReference type="CDD" id="cd05289">
    <property type="entry name" value="MDR_like_2"/>
    <property type="match status" value="1"/>
</dbReference>
<gene>
    <name evidence="2" type="ORF">J2Y69_002918</name>
</gene>
<protein>
    <submittedName>
        <fullName evidence="2">NADPH:quinone reductase-like Zn-dependent oxidoreductase</fullName>
    </submittedName>
</protein>
<dbReference type="InterPro" id="IPR036291">
    <property type="entry name" value="NAD(P)-bd_dom_sf"/>
</dbReference>
<name>A0ABU1SFD2_9MICO</name>
<comment type="caution">
    <text evidence="2">The sequence shown here is derived from an EMBL/GenBank/DDBJ whole genome shotgun (WGS) entry which is preliminary data.</text>
</comment>
<dbReference type="Pfam" id="PF08240">
    <property type="entry name" value="ADH_N"/>
    <property type="match status" value="1"/>
</dbReference>
<evidence type="ECO:0000313" key="2">
    <source>
        <dbReference type="EMBL" id="MDR6868304.1"/>
    </source>
</evidence>
<dbReference type="PANTHER" id="PTHR43482:SF1">
    <property type="entry name" value="PROTEIN AST1-RELATED"/>
    <property type="match status" value="1"/>
</dbReference>
<dbReference type="SUPFAM" id="SSF51735">
    <property type="entry name" value="NAD(P)-binding Rossmann-fold domains"/>
    <property type="match status" value="1"/>
</dbReference>
<reference evidence="2 3" key="1">
    <citation type="submission" date="2023-07" db="EMBL/GenBank/DDBJ databases">
        <title>Sorghum-associated microbial communities from plants grown in Nebraska, USA.</title>
        <authorList>
            <person name="Schachtman D."/>
        </authorList>
    </citation>
    <scope>NUCLEOTIDE SEQUENCE [LARGE SCALE GENOMIC DNA]</scope>
    <source>
        <strain evidence="2 3">2980</strain>
    </source>
</reference>
<dbReference type="RefSeq" id="WP_310021976.1">
    <property type="nucleotide sequence ID" value="NZ_JAVDUM010000013.1"/>
</dbReference>
<keyword evidence="3" id="KW-1185">Reference proteome</keyword>
<dbReference type="Pfam" id="PF13602">
    <property type="entry name" value="ADH_zinc_N_2"/>
    <property type="match status" value="1"/>
</dbReference>
<organism evidence="2 3">
    <name type="scientific">Microbacterium resistens</name>
    <dbReference type="NCBI Taxonomy" id="156977"/>
    <lineage>
        <taxon>Bacteria</taxon>
        <taxon>Bacillati</taxon>
        <taxon>Actinomycetota</taxon>
        <taxon>Actinomycetes</taxon>
        <taxon>Micrococcales</taxon>
        <taxon>Microbacteriaceae</taxon>
        <taxon>Microbacterium</taxon>
    </lineage>
</organism>
<dbReference type="SUPFAM" id="SSF50129">
    <property type="entry name" value="GroES-like"/>
    <property type="match status" value="1"/>
</dbReference>